<keyword evidence="2" id="KW-1185">Reference proteome</keyword>
<protein>
    <submittedName>
        <fullName evidence="1">Uncharacterized protein</fullName>
    </submittedName>
</protein>
<comment type="caution">
    <text evidence="1">The sequence shown here is derived from an EMBL/GenBank/DDBJ whole genome shotgun (WGS) entry which is preliminary data.</text>
</comment>
<organism evidence="1 2">
    <name type="scientific">Lentinula aff. lateritia</name>
    <dbReference type="NCBI Taxonomy" id="2804960"/>
    <lineage>
        <taxon>Eukaryota</taxon>
        <taxon>Fungi</taxon>
        <taxon>Dikarya</taxon>
        <taxon>Basidiomycota</taxon>
        <taxon>Agaricomycotina</taxon>
        <taxon>Agaricomycetes</taxon>
        <taxon>Agaricomycetidae</taxon>
        <taxon>Agaricales</taxon>
        <taxon>Marasmiineae</taxon>
        <taxon>Omphalotaceae</taxon>
        <taxon>Lentinula</taxon>
    </lineage>
</organism>
<dbReference type="EMBL" id="MU795128">
    <property type="protein sequence ID" value="KAJ3809926.1"/>
    <property type="molecule type" value="Genomic_DNA"/>
</dbReference>
<proteinExistence type="predicted"/>
<evidence type="ECO:0000313" key="1">
    <source>
        <dbReference type="EMBL" id="KAJ3809926.1"/>
    </source>
</evidence>
<gene>
    <name evidence="1" type="ORF">F5876DRAFT_66045</name>
</gene>
<name>A0ACC1TZD7_9AGAR</name>
<dbReference type="Proteomes" id="UP001163835">
    <property type="component" value="Unassembled WGS sequence"/>
</dbReference>
<sequence length="127" mass="14473">MNRHATSIAQLEQRNFTYNFCLHRSKNGKTVKAKTSAEFRLSGAEEDWMITFGTAIGYKSKQVGHAHSGVCELEKVIAKGIFWGFSTLKQGWRKLYRVINEVISAAKFKVLTYCSTYFIKSERSNPP</sequence>
<accession>A0ACC1TZD7</accession>
<evidence type="ECO:0000313" key="2">
    <source>
        <dbReference type="Proteomes" id="UP001163835"/>
    </source>
</evidence>
<reference evidence="1" key="1">
    <citation type="submission" date="2022-09" db="EMBL/GenBank/DDBJ databases">
        <title>A Global Phylogenomic Analysis of the Shiitake Genus Lentinula.</title>
        <authorList>
            <consortium name="DOE Joint Genome Institute"/>
            <person name="Sierra-Patev S."/>
            <person name="Min B."/>
            <person name="Naranjo-Ortiz M."/>
            <person name="Looney B."/>
            <person name="Konkel Z."/>
            <person name="Slot J.C."/>
            <person name="Sakamoto Y."/>
            <person name="Steenwyk J.L."/>
            <person name="Rokas A."/>
            <person name="Carro J."/>
            <person name="Camarero S."/>
            <person name="Ferreira P."/>
            <person name="Molpeceres G."/>
            <person name="Ruiz-Duenas F.J."/>
            <person name="Serrano A."/>
            <person name="Henrissat B."/>
            <person name="Drula E."/>
            <person name="Hughes K.W."/>
            <person name="Mata J.L."/>
            <person name="Ishikawa N.K."/>
            <person name="Vargas-Isla R."/>
            <person name="Ushijima S."/>
            <person name="Smith C.A."/>
            <person name="Ahrendt S."/>
            <person name="Andreopoulos W."/>
            <person name="He G."/>
            <person name="Labutti K."/>
            <person name="Lipzen A."/>
            <person name="Ng V."/>
            <person name="Riley R."/>
            <person name="Sandor L."/>
            <person name="Barry K."/>
            <person name="Martinez A.T."/>
            <person name="Xiao Y."/>
            <person name="Gibbons J.G."/>
            <person name="Terashima K."/>
            <person name="Grigoriev I.V."/>
            <person name="Hibbett D.S."/>
        </authorList>
    </citation>
    <scope>NUCLEOTIDE SEQUENCE</scope>
    <source>
        <strain evidence="1">TMI1499</strain>
    </source>
</reference>